<dbReference type="PANTHER" id="PTHR14503:SF4">
    <property type="entry name" value="LARGE RIBOSOMAL SUBUNIT PROTEIN BL34M"/>
    <property type="match status" value="1"/>
</dbReference>
<dbReference type="HAMAP" id="MF_00391">
    <property type="entry name" value="Ribosomal_bL34"/>
    <property type="match status" value="1"/>
</dbReference>
<keyword evidence="5" id="KW-1185">Reference proteome</keyword>
<accession>A0A2C5X5Z2</accession>
<dbReference type="GO" id="GO:0006412">
    <property type="term" value="P:translation"/>
    <property type="evidence" value="ECO:0007669"/>
    <property type="project" value="InterPro"/>
</dbReference>
<protein>
    <submittedName>
        <fullName evidence="4">50S ribosomal protein L34</fullName>
    </submittedName>
</protein>
<reference evidence="4 5" key="1">
    <citation type="journal article" date="2013" name="Fungal Biol.">
        <title>Analysis of microsatellite markers in the genome of the plant pathogen Ceratocystis fimbriata.</title>
        <authorList>
            <person name="Simpson M.C."/>
            <person name="Wilken P.M."/>
            <person name="Coetzee M.P."/>
            <person name="Wingfield M.J."/>
            <person name="Wingfield B.D."/>
        </authorList>
    </citation>
    <scope>NUCLEOTIDE SEQUENCE [LARGE SCALE GENOMIC DNA]</scope>
    <source>
        <strain evidence="4 5">CBS 114723</strain>
    </source>
</reference>
<evidence type="ECO:0000313" key="5">
    <source>
        <dbReference type="Proteomes" id="UP000222788"/>
    </source>
</evidence>
<dbReference type="OrthoDB" id="431691at2759"/>
<keyword evidence="2 4" id="KW-0689">Ribosomal protein</keyword>
<dbReference type="Gene3D" id="1.10.287.3980">
    <property type="match status" value="1"/>
</dbReference>
<gene>
    <name evidence="4" type="primary">rpmH</name>
    <name evidence="4" type="ORF">CFIMG_008146RA00001</name>
</gene>
<keyword evidence="3" id="KW-0687">Ribonucleoprotein</keyword>
<sequence>MIQRSLLTAAISAFSRPSAATAVQTALRQSSTTTNRRAFSVLSPLRPGLQIRSSPIAAFSPKPAAGATTAVADVVPTEAISASPALAMMQIRCGPRNTLNSNSRLKRKRRLGFLARKRSQTGRKILERRLAKGRMRLTN</sequence>
<evidence type="ECO:0000313" key="4">
    <source>
        <dbReference type="EMBL" id="PHH53627.1"/>
    </source>
</evidence>
<comment type="caution">
    <text evidence="4">The sequence shown here is derived from an EMBL/GenBank/DDBJ whole genome shotgun (WGS) entry which is preliminary data.</text>
</comment>
<dbReference type="AlphaFoldDB" id="A0A2C5X5Z2"/>
<dbReference type="STRING" id="1035309.A0A2C5X5Z2"/>
<evidence type="ECO:0000256" key="2">
    <source>
        <dbReference type="ARBA" id="ARBA00022980"/>
    </source>
</evidence>
<proteinExistence type="inferred from homology"/>
<dbReference type="GO" id="GO:0003735">
    <property type="term" value="F:structural constituent of ribosome"/>
    <property type="evidence" value="ECO:0007669"/>
    <property type="project" value="InterPro"/>
</dbReference>
<evidence type="ECO:0000256" key="3">
    <source>
        <dbReference type="ARBA" id="ARBA00023274"/>
    </source>
</evidence>
<dbReference type="EMBL" id="APWK03000040">
    <property type="protein sequence ID" value="PHH53627.1"/>
    <property type="molecule type" value="Genomic_DNA"/>
</dbReference>
<comment type="similarity">
    <text evidence="1">Belongs to the bacterial ribosomal protein bL34 family.</text>
</comment>
<organism evidence="4 5">
    <name type="scientific">Ceratocystis fimbriata CBS 114723</name>
    <dbReference type="NCBI Taxonomy" id="1035309"/>
    <lineage>
        <taxon>Eukaryota</taxon>
        <taxon>Fungi</taxon>
        <taxon>Dikarya</taxon>
        <taxon>Ascomycota</taxon>
        <taxon>Pezizomycotina</taxon>
        <taxon>Sordariomycetes</taxon>
        <taxon>Hypocreomycetidae</taxon>
        <taxon>Microascales</taxon>
        <taxon>Ceratocystidaceae</taxon>
        <taxon>Ceratocystis</taxon>
    </lineage>
</organism>
<dbReference type="InterPro" id="IPR000271">
    <property type="entry name" value="Ribosomal_bL34"/>
</dbReference>
<name>A0A2C5X5Z2_9PEZI</name>
<dbReference type="Proteomes" id="UP000222788">
    <property type="component" value="Unassembled WGS sequence"/>
</dbReference>
<evidence type="ECO:0000256" key="1">
    <source>
        <dbReference type="ARBA" id="ARBA00010111"/>
    </source>
</evidence>
<dbReference type="NCBIfam" id="TIGR01030">
    <property type="entry name" value="rpmH_bact"/>
    <property type="match status" value="1"/>
</dbReference>
<reference evidence="4 5" key="2">
    <citation type="journal article" date="2013" name="IMA Fungus">
        <title>IMA Genome-F 1: Ceratocystis fimbriata: Draft nuclear genome sequence for the plant pathogen, Ceratocystis fimbriata.</title>
        <authorList>
            <person name="Wilken P.M."/>
            <person name="Steenkamp E.T."/>
            <person name="Wingfield M.J."/>
            <person name="de Beer Z.W."/>
            <person name="Wingfield B.D."/>
        </authorList>
    </citation>
    <scope>NUCLEOTIDE SEQUENCE [LARGE SCALE GENOMIC DNA]</scope>
    <source>
        <strain evidence="4 5">CBS 114723</strain>
    </source>
</reference>
<dbReference type="PANTHER" id="PTHR14503">
    <property type="entry name" value="MITOCHONDRIAL RIBOSOMAL PROTEIN 34 FAMILY MEMBER"/>
    <property type="match status" value="1"/>
</dbReference>
<dbReference type="GO" id="GO:0005762">
    <property type="term" value="C:mitochondrial large ribosomal subunit"/>
    <property type="evidence" value="ECO:0007669"/>
    <property type="project" value="TreeGrafter"/>
</dbReference>
<dbReference type="Pfam" id="PF00468">
    <property type="entry name" value="Ribosomal_L34"/>
    <property type="match status" value="1"/>
</dbReference>